<proteinExistence type="predicted"/>
<dbReference type="Proteomes" id="UP000355283">
    <property type="component" value="Unassembled WGS sequence"/>
</dbReference>
<dbReference type="AlphaFoldDB" id="A0A4D9D1M1"/>
<accession>A0A4D9D1M1</accession>
<evidence type="ECO:0000313" key="2">
    <source>
        <dbReference type="EMBL" id="TFJ82509.1"/>
    </source>
</evidence>
<feature type="region of interest" description="Disordered" evidence="1">
    <location>
        <begin position="190"/>
        <end position="217"/>
    </location>
</feature>
<reference evidence="2 3" key="1">
    <citation type="submission" date="2019-01" db="EMBL/GenBank/DDBJ databases">
        <title>Nuclear Genome Assembly of the Microalgal Biofuel strain Nannochloropsis salina CCMP1776.</title>
        <authorList>
            <person name="Hovde B."/>
        </authorList>
    </citation>
    <scope>NUCLEOTIDE SEQUENCE [LARGE SCALE GENOMIC DNA]</scope>
    <source>
        <strain evidence="2 3">CCMP1776</strain>
    </source>
</reference>
<protein>
    <submittedName>
        <fullName evidence="2">Uncharacterized protein</fullName>
    </submittedName>
</protein>
<evidence type="ECO:0000313" key="3">
    <source>
        <dbReference type="Proteomes" id="UP000355283"/>
    </source>
</evidence>
<organism evidence="2 3">
    <name type="scientific">Nannochloropsis salina CCMP1776</name>
    <dbReference type="NCBI Taxonomy" id="1027361"/>
    <lineage>
        <taxon>Eukaryota</taxon>
        <taxon>Sar</taxon>
        <taxon>Stramenopiles</taxon>
        <taxon>Ochrophyta</taxon>
        <taxon>Eustigmatophyceae</taxon>
        <taxon>Eustigmatales</taxon>
        <taxon>Monodopsidaceae</taxon>
        <taxon>Microchloropsis</taxon>
        <taxon>Microchloropsis salina</taxon>
    </lineage>
</organism>
<comment type="caution">
    <text evidence="2">The sequence shown here is derived from an EMBL/GenBank/DDBJ whole genome shotgun (WGS) entry which is preliminary data.</text>
</comment>
<dbReference type="EMBL" id="SDOX01000101">
    <property type="protein sequence ID" value="TFJ82509.1"/>
    <property type="molecule type" value="Genomic_DNA"/>
</dbReference>
<gene>
    <name evidence="2" type="ORF">NSK_006187</name>
</gene>
<evidence type="ECO:0000256" key="1">
    <source>
        <dbReference type="SAM" id="MobiDB-lite"/>
    </source>
</evidence>
<name>A0A4D9D1M1_9STRA</name>
<sequence>MSYHAVIDRSEWAEALDPFQRGQALIRRAAEVVQALGVGEYLTVVDKADIGTFLYAVQHLHPLVPKTAPFKGNFRPQEALWSVVEAPYRRRTNEGLGLLPRWGTQRGVTREEVLIGGRHMDAGAAFLGEVGGEEEDMASASVDQTLSIKETTGIFPPTRRMEEELFTEGDPETMRPGYLILFTRTMTISSTERTLPHGARRRRQNAQSRSPSTSLSGTLIARLGLSPASKAGYRAVLKETAKLPPRQRRSNSRHVFISFGFLKSLFRPSAALRSPQECRLNHDIEASAVAKTAKGNNAL</sequence>
<keyword evidence="3" id="KW-1185">Reference proteome</keyword>